<evidence type="ECO:0000256" key="1">
    <source>
        <dbReference type="SAM" id="MobiDB-lite"/>
    </source>
</evidence>
<reference evidence="3" key="3">
    <citation type="journal article" date="2018" name="Mol. Plant Microbe Interact.">
        <title>Genome sequence resources for the wheat stripe rust pathogen (Puccinia striiformis f. sp. tritici) and the barley stripe rust pathogen (Puccinia striiformis f. sp. hordei).</title>
        <authorList>
            <person name="Xia C."/>
            <person name="Wang M."/>
            <person name="Yin C."/>
            <person name="Cornejo O.E."/>
            <person name="Hulbert S.H."/>
            <person name="Chen X."/>
        </authorList>
    </citation>
    <scope>NUCLEOTIDE SEQUENCE [LARGE SCALE GENOMIC DNA]</scope>
    <source>
        <strain evidence="3">93TX-2</strain>
    </source>
</reference>
<gene>
    <name evidence="2" type="ORF">PSHT_04228</name>
</gene>
<feature type="region of interest" description="Disordered" evidence="1">
    <location>
        <begin position="235"/>
        <end position="257"/>
    </location>
</feature>
<feature type="compositionally biased region" description="Basic and acidic residues" evidence="1">
    <location>
        <begin position="1"/>
        <end position="31"/>
    </location>
</feature>
<dbReference type="AlphaFoldDB" id="A0A2S4WDF9"/>
<sequence length="257" mass="29186">MNKDKDPFKIDLPDSDYKSVKEDLTSPKDSDNSSIKQYLPEVAKRKSKDKQEDKKMLSNIPQEGSRANNNLPMPTAKDYYQMAATFQQPPPQHMSPHDSKNPECAILTANNSNFQIWEEEVNHTLNGVFDTDVPFLSLDDNFALLGKGEAKFVITLFRMTISKDLQTMLDEYCYRTRMTQGFHCKLETKENTTFTEVSTVIQSACGQNKNKTVKSSTSYAPMDLDVIQAFRQSQGKYVHPNERNSQAQQGPPPAQSR</sequence>
<feature type="region of interest" description="Disordered" evidence="1">
    <location>
        <begin position="1"/>
        <end position="74"/>
    </location>
</feature>
<feature type="compositionally biased region" description="Polar residues" evidence="1">
    <location>
        <begin position="59"/>
        <end position="72"/>
    </location>
</feature>
<protein>
    <submittedName>
        <fullName evidence="2">Uncharacterized protein</fullName>
    </submittedName>
</protein>
<reference evidence="2 3" key="1">
    <citation type="submission" date="2017-12" db="EMBL/GenBank/DDBJ databases">
        <title>Gene loss provides genomic basis for host adaptation in cereal stripe rust fungi.</title>
        <authorList>
            <person name="Xia C."/>
        </authorList>
    </citation>
    <scope>NUCLEOTIDE SEQUENCE [LARGE SCALE GENOMIC DNA]</scope>
    <source>
        <strain evidence="2 3">93TX-2</strain>
    </source>
</reference>
<evidence type="ECO:0000313" key="2">
    <source>
        <dbReference type="EMBL" id="POW19825.1"/>
    </source>
</evidence>
<accession>A0A2S4WDF9</accession>
<name>A0A2S4WDF9_9BASI</name>
<proteinExistence type="predicted"/>
<dbReference type="VEuPathDB" id="FungiDB:PSTT_07242"/>
<dbReference type="VEuPathDB" id="FungiDB:PSHT_04228"/>
<keyword evidence="3" id="KW-1185">Reference proteome</keyword>
<evidence type="ECO:0000313" key="3">
    <source>
        <dbReference type="Proteomes" id="UP000238274"/>
    </source>
</evidence>
<comment type="caution">
    <text evidence="2">The sequence shown here is derived from an EMBL/GenBank/DDBJ whole genome shotgun (WGS) entry which is preliminary data.</text>
</comment>
<dbReference type="EMBL" id="PKSM01000042">
    <property type="protein sequence ID" value="POW19825.1"/>
    <property type="molecule type" value="Genomic_DNA"/>
</dbReference>
<reference evidence="3" key="2">
    <citation type="journal article" date="2018" name="BMC Genomics">
        <title>Genomic insights into host adaptation between the wheat stripe rust pathogen (Puccinia striiformis f. sp. tritici) and the barley stripe rust pathogen (Puccinia striiformis f. sp. hordei).</title>
        <authorList>
            <person name="Xia C."/>
            <person name="Wang M."/>
            <person name="Yin C."/>
            <person name="Cornejo O.E."/>
            <person name="Hulbert S.H."/>
            <person name="Chen X."/>
        </authorList>
    </citation>
    <scope>NUCLEOTIDE SEQUENCE [LARGE SCALE GENOMIC DNA]</scope>
    <source>
        <strain evidence="3">93TX-2</strain>
    </source>
</reference>
<dbReference type="Proteomes" id="UP000238274">
    <property type="component" value="Unassembled WGS sequence"/>
</dbReference>
<organism evidence="2 3">
    <name type="scientific">Puccinia striiformis</name>
    <dbReference type="NCBI Taxonomy" id="27350"/>
    <lineage>
        <taxon>Eukaryota</taxon>
        <taxon>Fungi</taxon>
        <taxon>Dikarya</taxon>
        <taxon>Basidiomycota</taxon>
        <taxon>Pucciniomycotina</taxon>
        <taxon>Pucciniomycetes</taxon>
        <taxon>Pucciniales</taxon>
        <taxon>Pucciniaceae</taxon>
        <taxon>Puccinia</taxon>
    </lineage>
</organism>